<comment type="caution">
    <text evidence="4">The sequence shown here is derived from an EMBL/GenBank/DDBJ whole genome shotgun (WGS) entry which is preliminary data.</text>
</comment>
<evidence type="ECO:0000313" key="4">
    <source>
        <dbReference type="EMBL" id="KAF9517843.1"/>
    </source>
</evidence>
<comment type="similarity">
    <text evidence="1">Belongs to the short-chain dehydrogenases/reductases (SDR) family.</text>
</comment>
<dbReference type="Proteomes" id="UP000886523">
    <property type="component" value="Unassembled WGS sequence"/>
</dbReference>
<dbReference type="Gene3D" id="3.40.50.720">
    <property type="entry name" value="NAD(P)-binding Rossmann-like Domain"/>
    <property type="match status" value="2"/>
</dbReference>
<dbReference type="SUPFAM" id="SSF51735">
    <property type="entry name" value="NAD(P)-binding Rossmann-fold domains"/>
    <property type="match status" value="1"/>
</dbReference>
<evidence type="ECO:0000256" key="2">
    <source>
        <dbReference type="ARBA" id="ARBA00022857"/>
    </source>
</evidence>
<feature type="compositionally biased region" description="Polar residues" evidence="3">
    <location>
        <begin position="1"/>
        <end position="16"/>
    </location>
</feature>
<dbReference type="OrthoDB" id="498125at2759"/>
<protein>
    <submittedName>
        <fullName evidence="4">Uncharacterized protein</fullName>
    </submittedName>
</protein>
<dbReference type="PANTHER" id="PTHR43943:SF2">
    <property type="entry name" value="DEHYDROGENASE_REDUCTASE 4"/>
    <property type="match status" value="1"/>
</dbReference>
<dbReference type="InterPro" id="IPR002347">
    <property type="entry name" value="SDR_fam"/>
</dbReference>
<dbReference type="PANTHER" id="PTHR43943">
    <property type="entry name" value="DEHYDROGENASE/REDUCTASE (SDR FAMILY) MEMBER 4"/>
    <property type="match status" value="1"/>
</dbReference>
<reference evidence="4" key="1">
    <citation type="journal article" date="2020" name="Nat. Commun.">
        <title>Large-scale genome sequencing of mycorrhizal fungi provides insights into the early evolution of symbiotic traits.</title>
        <authorList>
            <person name="Miyauchi S."/>
            <person name="Kiss E."/>
            <person name="Kuo A."/>
            <person name="Drula E."/>
            <person name="Kohler A."/>
            <person name="Sanchez-Garcia M."/>
            <person name="Morin E."/>
            <person name="Andreopoulos B."/>
            <person name="Barry K.W."/>
            <person name="Bonito G."/>
            <person name="Buee M."/>
            <person name="Carver A."/>
            <person name="Chen C."/>
            <person name="Cichocki N."/>
            <person name="Clum A."/>
            <person name="Culley D."/>
            <person name="Crous P.W."/>
            <person name="Fauchery L."/>
            <person name="Girlanda M."/>
            <person name="Hayes R.D."/>
            <person name="Keri Z."/>
            <person name="LaButti K."/>
            <person name="Lipzen A."/>
            <person name="Lombard V."/>
            <person name="Magnuson J."/>
            <person name="Maillard F."/>
            <person name="Murat C."/>
            <person name="Nolan M."/>
            <person name="Ohm R.A."/>
            <person name="Pangilinan J."/>
            <person name="Pereira M.F."/>
            <person name="Perotto S."/>
            <person name="Peter M."/>
            <person name="Pfister S."/>
            <person name="Riley R."/>
            <person name="Sitrit Y."/>
            <person name="Stielow J.B."/>
            <person name="Szollosi G."/>
            <person name="Zifcakova L."/>
            <person name="Stursova M."/>
            <person name="Spatafora J.W."/>
            <person name="Tedersoo L."/>
            <person name="Vaario L.M."/>
            <person name="Yamada A."/>
            <person name="Yan M."/>
            <person name="Wang P."/>
            <person name="Xu J."/>
            <person name="Bruns T."/>
            <person name="Baldrian P."/>
            <person name="Vilgalys R."/>
            <person name="Dunand C."/>
            <person name="Henrissat B."/>
            <person name="Grigoriev I.V."/>
            <person name="Hibbett D."/>
            <person name="Nagy L.G."/>
            <person name="Martin F.M."/>
        </authorList>
    </citation>
    <scope>NUCLEOTIDE SEQUENCE</scope>
    <source>
        <strain evidence="4">UP504</strain>
    </source>
</reference>
<name>A0A9P6B504_9AGAM</name>
<dbReference type="InterPro" id="IPR036291">
    <property type="entry name" value="NAD(P)-bd_dom_sf"/>
</dbReference>
<dbReference type="EMBL" id="MU128929">
    <property type="protein sequence ID" value="KAF9517843.1"/>
    <property type="molecule type" value="Genomic_DNA"/>
</dbReference>
<evidence type="ECO:0000256" key="1">
    <source>
        <dbReference type="ARBA" id="ARBA00006484"/>
    </source>
</evidence>
<keyword evidence="2" id="KW-0521">NADP</keyword>
<dbReference type="AlphaFoldDB" id="A0A9P6B504"/>
<dbReference type="PRINTS" id="PR00081">
    <property type="entry name" value="GDHRDH"/>
</dbReference>
<gene>
    <name evidence="4" type="ORF">BS47DRAFT_1359364</name>
</gene>
<proteinExistence type="inferred from homology"/>
<evidence type="ECO:0000256" key="3">
    <source>
        <dbReference type="SAM" id="MobiDB-lite"/>
    </source>
</evidence>
<dbReference type="Pfam" id="PF13561">
    <property type="entry name" value="adh_short_C2"/>
    <property type="match status" value="1"/>
</dbReference>
<accession>A0A9P6B504</accession>
<feature type="region of interest" description="Disordered" evidence="3">
    <location>
        <begin position="1"/>
        <end position="23"/>
    </location>
</feature>
<organism evidence="4 5">
    <name type="scientific">Hydnum rufescens UP504</name>
    <dbReference type="NCBI Taxonomy" id="1448309"/>
    <lineage>
        <taxon>Eukaryota</taxon>
        <taxon>Fungi</taxon>
        <taxon>Dikarya</taxon>
        <taxon>Basidiomycota</taxon>
        <taxon>Agaricomycotina</taxon>
        <taxon>Agaricomycetes</taxon>
        <taxon>Cantharellales</taxon>
        <taxon>Hydnaceae</taxon>
        <taxon>Hydnum</taxon>
    </lineage>
</organism>
<dbReference type="PRINTS" id="PR00080">
    <property type="entry name" value="SDRFAMILY"/>
</dbReference>
<sequence length="280" mass="29480">MITESTSQTPALSPNTLHPLPSDPPLYGDRRRVAFVSGAAQGIGLAIVSRLARDGFDVAVNDINGAELESAVKAVESVGARSVGVVGDVGNEEVVEKMIGHVVTTLGYLDVMVANAGIAVTKLFLDLTVADMNKLFHFIKQKTGGKLIATSSVAGFQPFAYLGGYASSKWAVRGLNESAALELAPHGITANLVAPGTVKTQMSEQSHDDIRRLMDLTASKVQQQASTTSIALGRQGMPDDIANVVSFLASRNSDSDMLNVNERADMTGQTLILDGGIHMT</sequence>
<dbReference type="PROSITE" id="PS00061">
    <property type="entry name" value="ADH_SHORT"/>
    <property type="match status" value="1"/>
</dbReference>
<keyword evidence="5" id="KW-1185">Reference proteome</keyword>
<evidence type="ECO:0000313" key="5">
    <source>
        <dbReference type="Proteomes" id="UP000886523"/>
    </source>
</evidence>
<dbReference type="InterPro" id="IPR020904">
    <property type="entry name" value="Sc_DH/Rdtase_CS"/>
</dbReference>